<dbReference type="GO" id="GO:0008270">
    <property type="term" value="F:zinc ion binding"/>
    <property type="evidence" value="ECO:0007669"/>
    <property type="project" value="UniProtKB-KW"/>
</dbReference>
<dbReference type="InterPro" id="IPR002893">
    <property type="entry name" value="Znf_MYND"/>
</dbReference>
<evidence type="ECO:0000256" key="1">
    <source>
        <dbReference type="ARBA" id="ARBA00022723"/>
    </source>
</evidence>
<name>A0A8H6Y9G1_9AGAR</name>
<gene>
    <name evidence="6" type="ORF">MVEN_01119100</name>
</gene>
<dbReference type="AlphaFoldDB" id="A0A8H6Y9G1"/>
<keyword evidence="7" id="KW-1185">Reference proteome</keyword>
<keyword evidence="1" id="KW-0479">Metal-binding</keyword>
<evidence type="ECO:0000256" key="4">
    <source>
        <dbReference type="PROSITE-ProRule" id="PRU00134"/>
    </source>
</evidence>
<dbReference type="SUPFAM" id="SSF144232">
    <property type="entry name" value="HIT/MYND zinc finger-like"/>
    <property type="match status" value="1"/>
</dbReference>
<proteinExistence type="predicted"/>
<keyword evidence="3" id="KW-0862">Zinc</keyword>
<comment type="caution">
    <text evidence="6">The sequence shown here is derived from an EMBL/GenBank/DDBJ whole genome shotgun (WGS) entry which is preliminary data.</text>
</comment>
<dbReference type="Pfam" id="PF01753">
    <property type="entry name" value="zf-MYND"/>
    <property type="match status" value="1"/>
</dbReference>
<evidence type="ECO:0000256" key="2">
    <source>
        <dbReference type="ARBA" id="ARBA00022771"/>
    </source>
</evidence>
<evidence type="ECO:0000313" key="7">
    <source>
        <dbReference type="Proteomes" id="UP000620124"/>
    </source>
</evidence>
<evidence type="ECO:0000313" key="6">
    <source>
        <dbReference type="EMBL" id="KAF7354307.1"/>
    </source>
</evidence>
<reference evidence="6" key="1">
    <citation type="submission" date="2020-05" db="EMBL/GenBank/DDBJ databases">
        <title>Mycena genomes resolve the evolution of fungal bioluminescence.</title>
        <authorList>
            <person name="Tsai I.J."/>
        </authorList>
    </citation>
    <scope>NUCLEOTIDE SEQUENCE</scope>
    <source>
        <strain evidence="6">CCC161011</strain>
    </source>
</reference>
<keyword evidence="2 4" id="KW-0863">Zinc-finger</keyword>
<sequence length="506" mass="56143">MLKPSLLWPSKSSAVNGNWRHPKAVAPWPSSKLGNHSRHCPLGSDPPIWGQCHRVAYKYKPSSFTASIPSLDLCMSPTPHYLQPLLASALGDPLGSGALCAHALYSAIVQVLMCGPSLPYQVKFLKAAMKFMATQRSPPEHARLRARLLSCECNICIPEIRMLHGPMPPTFTAVDKLNFMLFYLCKALRMAVFAYQPKLHDAAKRWPAAEKDINPFSVPLGQLCDGLLSWAEDPSSGYGVFTLIGTMCVLSAKFELEVLATPRVFQYATSHLQHALDNIPTHDTKNLWAPRFSSRVFACAGNLFQDIARNKARTVDHILTCVNWDQMRAIARQVQPYLEPNASQGGDMCDSVAWFDAVRAREGRQFLPSGRPAAAMGNPENAYLQVAWGHLVTMRSRKCTRRACMSETALEESKMCGGCGVARYCGVEHQRDAWNSPQHPHKKLCSAIQDLRRAIHLEKDDAWTRLIHDTESRRAPHQFLALCDQYGVNPSLGKAILAAVGVPLTH</sequence>
<accession>A0A8H6Y9G1</accession>
<evidence type="ECO:0000259" key="5">
    <source>
        <dbReference type="PROSITE" id="PS50865"/>
    </source>
</evidence>
<dbReference type="EMBL" id="JACAZI010000008">
    <property type="protein sequence ID" value="KAF7354307.1"/>
    <property type="molecule type" value="Genomic_DNA"/>
</dbReference>
<dbReference type="OrthoDB" id="265717at2759"/>
<dbReference type="PROSITE" id="PS50865">
    <property type="entry name" value="ZF_MYND_2"/>
    <property type="match status" value="1"/>
</dbReference>
<dbReference type="Proteomes" id="UP000620124">
    <property type="component" value="Unassembled WGS sequence"/>
</dbReference>
<organism evidence="6 7">
    <name type="scientific">Mycena venus</name>
    <dbReference type="NCBI Taxonomy" id="2733690"/>
    <lineage>
        <taxon>Eukaryota</taxon>
        <taxon>Fungi</taxon>
        <taxon>Dikarya</taxon>
        <taxon>Basidiomycota</taxon>
        <taxon>Agaricomycotina</taxon>
        <taxon>Agaricomycetes</taxon>
        <taxon>Agaricomycetidae</taxon>
        <taxon>Agaricales</taxon>
        <taxon>Marasmiineae</taxon>
        <taxon>Mycenaceae</taxon>
        <taxon>Mycena</taxon>
    </lineage>
</organism>
<feature type="domain" description="MYND-type" evidence="5">
    <location>
        <begin position="396"/>
        <end position="445"/>
    </location>
</feature>
<evidence type="ECO:0000256" key="3">
    <source>
        <dbReference type="ARBA" id="ARBA00022833"/>
    </source>
</evidence>
<protein>
    <recommendedName>
        <fullName evidence="5">MYND-type domain-containing protein</fullName>
    </recommendedName>
</protein>
<dbReference type="Gene3D" id="6.10.140.2220">
    <property type="match status" value="1"/>
</dbReference>